<feature type="region of interest" description="Disordered" evidence="1">
    <location>
        <begin position="654"/>
        <end position="716"/>
    </location>
</feature>
<dbReference type="Gene3D" id="2.60.40.10">
    <property type="entry name" value="Immunoglobulins"/>
    <property type="match status" value="1"/>
</dbReference>
<protein>
    <submittedName>
        <fullName evidence="2">Uncharacterized protein</fullName>
    </submittedName>
</protein>
<feature type="region of interest" description="Disordered" evidence="1">
    <location>
        <begin position="1760"/>
        <end position="1788"/>
    </location>
</feature>
<feature type="compositionally biased region" description="Acidic residues" evidence="1">
    <location>
        <begin position="664"/>
        <end position="675"/>
    </location>
</feature>
<reference evidence="3" key="1">
    <citation type="journal article" date="2021" name="Microbiol. Resour. Announc.">
        <title>LGAAP: Leishmaniinae Genome Assembly and Annotation Pipeline.</title>
        <authorList>
            <person name="Almutairi H."/>
            <person name="Urbaniak M.D."/>
            <person name="Bates M.D."/>
            <person name="Jariyapan N."/>
            <person name="Kwakye-Nuako G."/>
            <person name="Thomaz-Soccol V."/>
            <person name="Al-Salem W.S."/>
            <person name="Dillon R.J."/>
            <person name="Bates P.A."/>
            <person name="Gatherer D."/>
        </authorList>
    </citation>
    <scope>NUCLEOTIDE SEQUENCE [LARGE SCALE GENOMIC DNA]</scope>
</reference>
<feature type="compositionally biased region" description="Acidic residues" evidence="1">
    <location>
        <begin position="153"/>
        <end position="163"/>
    </location>
</feature>
<comment type="caution">
    <text evidence="2">The sequence shown here is derived from an EMBL/GenBank/DDBJ whole genome shotgun (WGS) entry which is preliminary data.</text>
</comment>
<feature type="compositionally biased region" description="Polar residues" evidence="1">
    <location>
        <begin position="408"/>
        <end position="422"/>
    </location>
</feature>
<sequence>MTTDAAAQRGQGGASEQQFRPIIFLLNTLTPENIEAAKVAQLLQPRFRNGDFYILNVSIAANPSGISVEAQNAAVIDVKLQPTVSSLPDRLSAGVQNALAMIDASRREAELAAVRAKEEQLSALQAEYIDDGLSAEEALAAAHAELQERCDSEGGDDDASADGDDNRMSAGGRLPPAVCVVNAPLSSTAVAKLACDVAGVAAVLVLESPCSVRELASASGVGVPKVRTGSAGSNPAGERGKGRGAGAGAGAATSSLSAGKRQSVSGAAGGGAEDTLAALARAALAQPSDSAFQNVLVQHVMYPTESVSAASAGPLTTALFRSSVPVAHFMSTLVTLLLRVFGSWVRYDAWRARRSLVQVPAYRPLVDSEAALSALSSEEAAAAAAAAEQRLSKRKTGGSGGHEGGIPLSTSADPPTTTPNPSTMAEVAAEQFEYSAYMQRWRGCFSHGSGGSAFSTREAVRACLQGCLYQVASSQATSTLRTSAEASAAQLAEDIATACAKCHVAVAMSLGTGLSPGKGSVTAGYVDERATARGATPISAPATAALAAGSVEEALAHTVAAEVGSTALPSVSTAVVMTAGDGDALHWMRDAFVARDQHGWHTAVRRCDGATLYCLHQPTDVVGAPRTQHSAHLLDCPVTFPRFFREEGFLETEDHHYAPSSVSEDTEEEEEESELDTSSVQTASDSSCEDTDGTAEDTAAARASTATRVPPPACPTVDHVEVVTQHLRRRRVLEQVRLSHARPPAQELLGSATACRAVVTETQWMRAADGTVVQVSRTAANTAQVLCAIIDAATHLQAGFMLECPSVVNDGSAKASAADASASAPLPEPLVASGVRGFLSVGHQLRVMTEVVADNTQAVAHASHAAAVAAAKEAAIAQYEAQFKRPGKAPKPRDKGAATTPLTLQQITETLLAALPPPPPPASPEGGDGTAAAAQIVMRVYAYFPLHVCVMTATTSKAGVSGIHLRCLTPSLHSANLRRRILLSVYAWREGTLTATTITQLASIRVFIDGVVEVHSPDLASGVRLLLYKSGSYAAVSDQSRLLVLLNGRCILYEGGENGRFVHEMQLGRATAVTAPSVHRVEREDGVQVEIVEPGCNGKIDRASLVPSHLGLVRSIRFGDGVVVEQGDKGGMWSWRFAGVPTVYCDAAANEIALEIDEDKCDRFAYQPSKDAFSLFVSDREAEGVRVAATVAVNSCRIAVFTQGLDFSTVRDELGSPTGVFSVDCAYGGVYGCVGSDHVYRVSPFGRCFEEAEHGGEPRHRQLVLPEQYRRPKKKSAEAVLLPEYASLSFRRAVTGEDGRLTTAPAEEDTEPLHLQVSPLLFPKESARLSAGTTASPYSALVVQPAAPRAPLQVRCIAVQEDGTQFTVLDAASWLEWVAWWQQYKSWALEYSLAASEGVQREDAPEKRFFRLIRTSPAPQDFVPLTEAGAENPTPEAPVVQKCVLLLLPPRAAVSAPSWCTAGSLVLPSAASGVSAADKEEECTVAEVAVMESSEPLYTVKATPAAAYSEEQPPIAVSTDARRATALSAASGRRGGSLNYWSSALCPQLTQISLSSSRTEKGSCVPTARECTASPSTDASAMDTAAPQPLQGAAAAPKDVLSPELSKVPLMRSYHRAADAHTGTNASTRFHTPLLEVQPRQLDFGKVLSGRRYVATVRLTNICTVPCRYRVRVSASARPFLCVSYLRQFVAPGITTEVHVELTGGQPYSMTDSWINVVHEGGTAEVAVRWCTTDEAHPAQLGDGVTCVGWAVHKPVIQHPHMPADDAEQPDERSTLSDSDAALDRRTV</sequence>
<keyword evidence="3" id="KW-1185">Reference proteome</keyword>
<evidence type="ECO:0000313" key="2">
    <source>
        <dbReference type="EMBL" id="KAG5485426.1"/>
    </source>
</evidence>
<name>A0A836HW90_9TRYP</name>
<reference evidence="3" key="2">
    <citation type="journal article" date="2021" name="Sci. Data">
        <title>Chromosome-scale genome sequencing, assembly and annotation of six genomes from subfamily Leishmaniinae.</title>
        <authorList>
            <person name="Almutairi H."/>
            <person name="Urbaniak M.D."/>
            <person name="Bates M.D."/>
            <person name="Jariyapan N."/>
            <person name="Kwakye-Nuako G."/>
            <person name="Thomaz Soccol V."/>
            <person name="Al-Salem W.S."/>
            <person name="Dillon R.J."/>
            <person name="Bates P.A."/>
            <person name="Gatherer D."/>
        </authorList>
    </citation>
    <scope>NUCLEOTIDE SEQUENCE [LARGE SCALE GENOMIC DNA]</scope>
</reference>
<feature type="region of interest" description="Disordered" evidence="1">
    <location>
        <begin position="223"/>
        <end position="254"/>
    </location>
</feature>
<feature type="region of interest" description="Disordered" evidence="1">
    <location>
        <begin position="146"/>
        <end position="169"/>
    </location>
</feature>
<feature type="region of interest" description="Disordered" evidence="1">
    <location>
        <begin position="386"/>
        <end position="422"/>
    </location>
</feature>
<evidence type="ECO:0000256" key="1">
    <source>
        <dbReference type="SAM" id="MobiDB-lite"/>
    </source>
</evidence>
<accession>A0A836HW90</accession>
<dbReference type="Proteomes" id="UP000674143">
    <property type="component" value="Unassembled WGS sequence"/>
</dbReference>
<feature type="compositionally biased region" description="Low complexity" evidence="1">
    <location>
        <begin position="696"/>
        <end position="707"/>
    </location>
</feature>
<proteinExistence type="predicted"/>
<gene>
    <name evidence="2" type="ORF">LSCM4_06064</name>
</gene>
<dbReference type="Pfam" id="PF14874">
    <property type="entry name" value="PapD-like"/>
    <property type="match status" value="1"/>
</dbReference>
<evidence type="ECO:0000313" key="3">
    <source>
        <dbReference type="Proteomes" id="UP000674143"/>
    </source>
</evidence>
<dbReference type="InterPro" id="IPR013783">
    <property type="entry name" value="Ig-like_fold"/>
</dbReference>
<dbReference type="GeneID" id="92361923"/>
<dbReference type="EMBL" id="JAFHLR010000011">
    <property type="protein sequence ID" value="KAG5485426.1"/>
    <property type="molecule type" value="Genomic_DNA"/>
</dbReference>
<dbReference type="KEGG" id="loi:92361923"/>
<dbReference type="RefSeq" id="XP_067065163.1">
    <property type="nucleotide sequence ID" value="XM_067207989.1"/>
</dbReference>
<organism evidence="2 3">
    <name type="scientific">Leishmania orientalis</name>
    <dbReference type="NCBI Taxonomy" id="2249476"/>
    <lineage>
        <taxon>Eukaryota</taxon>
        <taxon>Discoba</taxon>
        <taxon>Euglenozoa</taxon>
        <taxon>Kinetoplastea</taxon>
        <taxon>Metakinetoplastina</taxon>
        <taxon>Trypanosomatida</taxon>
        <taxon>Trypanosomatidae</taxon>
        <taxon>Leishmaniinae</taxon>
        <taxon>Leishmania</taxon>
    </lineage>
</organism>